<name>A0A4Q7MQV4_9BACT</name>
<reference evidence="1 2" key="1">
    <citation type="submission" date="2019-02" db="EMBL/GenBank/DDBJ databases">
        <title>Genomic Encyclopedia of Type Strains, Phase IV (KMG-IV): sequencing the most valuable type-strain genomes for metagenomic binning, comparative biology and taxonomic classification.</title>
        <authorList>
            <person name="Goeker M."/>
        </authorList>
    </citation>
    <scope>NUCLEOTIDE SEQUENCE [LARGE SCALE GENOMIC DNA]</scope>
    <source>
        <strain evidence="1 2">DSM 18116</strain>
    </source>
</reference>
<evidence type="ECO:0008006" key="3">
    <source>
        <dbReference type="Google" id="ProtNLM"/>
    </source>
</evidence>
<dbReference type="Proteomes" id="UP000293874">
    <property type="component" value="Unassembled WGS sequence"/>
</dbReference>
<gene>
    <name evidence="1" type="ORF">EV199_2663</name>
</gene>
<dbReference type="OrthoDB" id="9765204at2"/>
<evidence type="ECO:0000313" key="2">
    <source>
        <dbReference type="Proteomes" id="UP000293874"/>
    </source>
</evidence>
<proteinExistence type="predicted"/>
<organism evidence="1 2">
    <name type="scientific">Pseudobacter ginsenosidimutans</name>
    <dbReference type="NCBI Taxonomy" id="661488"/>
    <lineage>
        <taxon>Bacteria</taxon>
        <taxon>Pseudomonadati</taxon>
        <taxon>Bacteroidota</taxon>
        <taxon>Chitinophagia</taxon>
        <taxon>Chitinophagales</taxon>
        <taxon>Chitinophagaceae</taxon>
        <taxon>Pseudobacter</taxon>
    </lineage>
</organism>
<dbReference type="RefSeq" id="WP_130541278.1">
    <property type="nucleotide sequence ID" value="NZ_CP042431.1"/>
</dbReference>
<protein>
    <recommendedName>
        <fullName evidence="3">YD repeat-containing protein</fullName>
    </recommendedName>
</protein>
<evidence type="ECO:0000313" key="1">
    <source>
        <dbReference type="EMBL" id="RZS70768.1"/>
    </source>
</evidence>
<accession>A0A4Q7MQV4</accession>
<dbReference type="EMBL" id="SGXA01000002">
    <property type="protein sequence ID" value="RZS70768.1"/>
    <property type="molecule type" value="Genomic_DNA"/>
</dbReference>
<dbReference type="PROSITE" id="PS51257">
    <property type="entry name" value="PROKAR_LIPOPROTEIN"/>
    <property type="match status" value="1"/>
</dbReference>
<keyword evidence="2" id="KW-1185">Reference proteome</keyword>
<dbReference type="AlphaFoldDB" id="A0A4Q7MQV4"/>
<sequence length="249" mass="28648">MKAITLILLTTIVLTGCKKEKDTTSSDGKKKVQSITLTGYEDKSIFTYDNQGRITQIEENWGTVFYSYENNKVLISARRNNEDTERYTGEISLDGKGRFSKAVYEYIESGSIIDYTFQYNAEGYCNKVTRAVKDGNIEVYDYKIVKGNLVQTNEFRNGAPYRAVKYTYYEDKPYKLNQDNRYGNNTVTNGMTGLFSTNLVKSYFVEDAGGNVIHKADFSYQLDKAGYVIKEIISYPMQNEELHWNYGYK</sequence>
<comment type="caution">
    <text evidence="1">The sequence shown here is derived from an EMBL/GenBank/DDBJ whole genome shotgun (WGS) entry which is preliminary data.</text>
</comment>